<dbReference type="RefSeq" id="WP_043874274.1">
    <property type="nucleotide sequence ID" value="NZ_CCVW01000002.1"/>
</dbReference>
<dbReference type="EMBL" id="CCSB01000002">
    <property type="protein sequence ID" value="CDZ77798.1"/>
    <property type="molecule type" value="Genomic_DNA"/>
</dbReference>
<sequence>MHFIDNMQDSKRNLEQIQGRLGKRIKRREPEEGSLKALIEEMEDLNKKSLGAQFAPENPKQFIKFLDAKIALLDAITDSLTELYKIKSDAKFQDKLHKYQVRLDNCLDSAWRQLVQISQIESTTTVLPELNLTKPEIRDYINMRGAITAWVSNFDAANFLKKSADNQPKTVKIVTTPLEPILTVDDNPEVAKAAAISIAKVETTKTALNTIHNNYAYPAKTNKDSRWYHAFKATTKDTSQAFKDKHKDQIGDHLKNSILEDFRKQIEDAPFDLPEFKTFVTTLRNTEGYAILKTGQGCLTTFFDWETSSVAAFNEMVAEKIKQIGQIEQQAQLSISNS</sequence>
<dbReference type="InterPro" id="IPR028057">
    <property type="entry name" value="DrrA_P4M"/>
</dbReference>
<evidence type="ECO:0000313" key="3">
    <source>
        <dbReference type="Proteomes" id="UP000044071"/>
    </source>
</evidence>
<dbReference type="eggNOG" id="ENOG5031EKF">
    <property type="taxonomic scope" value="Bacteria"/>
</dbReference>
<name>A0A078L153_9GAMM</name>
<feature type="domain" description="DrrA phosphatidylinositol 4-phosphate binding" evidence="1">
    <location>
        <begin position="226"/>
        <end position="326"/>
    </location>
</feature>
<keyword evidence="3" id="KW-1185">Reference proteome</keyword>
<proteinExistence type="predicted"/>
<dbReference type="AlphaFoldDB" id="A0A078L153"/>
<evidence type="ECO:0000259" key="1">
    <source>
        <dbReference type="Pfam" id="PF14860"/>
    </source>
</evidence>
<gene>
    <name evidence="2" type="primary">drrA_2</name>
    <name evidence="2" type="ORF">BN59_02088</name>
</gene>
<protein>
    <submittedName>
        <fullName evidence="2">Defects in Rab1 recruitment protein A</fullName>
    </submittedName>
</protein>
<accession>A0A078L153</accession>
<organism evidence="2 3">
    <name type="scientific">Legionella massiliensis</name>
    <dbReference type="NCBI Taxonomy" id="1034943"/>
    <lineage>
        <taxon>Bacteria</taxon>
        <taxon>Pseudomonadati</taxon>
        <taxon>Pseudomonadota</taxon>
        <taxon>Gammaproteobacteria</taxon>
        <taxon>Legionellales</taxon>
        <taxon>Legionellaceae</taxon>
        <taxon>Legionella</taxon>
    </lineage>
</organism>
<dbReference type="Gene3D" id="1.20.1280.280">
    <property type="match status" value="1"/>
</dbReference>
<dbReference type="GO" id="GO:0031267">
    <property type="term" value="F:small GTPase binding"/>
    <property type="evidence" value="ECO:0007669"/>
    <property type="project" value="InterPro"/>
</dbReference>
<dbReference type="GO" id="GO:0044161">
    <property type="term" value="C:host cell cytoplasmic vesicle"/>
    <property type="evidence" value="ECO:0007669"/>
    <property type="project" value="InterPro"/>
</dbReference>
<evidence type="ECO:0000313" key="2">
    <source>
        <dbReference type="EMBL" id="CDZ77798.1"/>
    </source>
</evidence>
<dbReference type="Proteomes" id="UP000044071">
    <property type="component" value="Unassembled WGS sequence"/>
</dbReference>
<dbReference type="Pfam" id="PF14860">
    <property type="entry name" value="DrrA_P4M"/>
    <property type="match status" value="1"/>
</dbReference>
<dbReference type="InterPro" id="IPR038346">
    <property type="entry name" value="DrrA_PI4P-bd_sf"/>
</dbReference>
<reference evidence="2 3" key="1">
    <citation type="submission" date="2014-06" db="EMBL/GenBank/DDBJ databases">
        <authorList>
            <person name="Urmite Genomes Urmite Genomes"/>
        </authorList>
    </citation>
    <scope>NUCLEOTIDE SEQUENCE [LARGE SCALE GENOMIC DNA]</scope>
</reference>